<feature type="region of interest" description="Disordered" evidence="1">
    <location>
        <begin position="54"/>
        <end position="158"/>
    </location>
</feature>
<dbReference type="EMBL" id="JBCLYO010000030">
    <property type="protein sequence ID" value="KAL0076747.1"/>
    <property type="molecule type" value="Genomic_DNA"/>
</dbReference>
<proteinExistence type="predicted"/>
<evidence type="ECO:0000256" key="1">
    <source>
        <dbReference type="SAM" id="MobiDB-lite"/>
    </source>
</evidence>
<evidence type="ECO:0000313" key="2">
    <source>
        <dbReference type="EMBL" id="KAL0076747.1"/>
    </source>
</evidence>
<accession>A0ABR3AM41</accession>
<name>A0ABR3AM41_PHYBL</name>
<organism evidence="2 3">
    <name type="scientific">Phycomyces blakesleeanus</name>
    <dbReference type="NCBI Taxonomy" id="4837"/>
    <lineage>
        <taxon>Eukaryota</taxon>
        <taxon>Fungi</taxon>
        <taxon>Fungi incertae sedis</taxon>
        <taxon>Mucoromycota</taxon>
        <taxon>Mucoromycotina</taxon>
        <taxon>Mucoromycetes</taxon>
        <taxon>Mucorales</taxon>
        <taxon>Phycomycetaceae</taxon>
        <taxon>Phycomyces</taxon>
    </lineage>
</organism>
<protein>
    <submittedName>
        <fullName evidence="2">Uncharacterized protein</fullName>
    </submittedName>
</protein>
<sequence length="312" mass="32769">MNSVYSTAPLSESPITVVPLKPVSPPVEIPKVVEKPDPIITTKLSIAGSTLTVNSKHTKQTKAATTGTRTTKTTTPSPPHSPPTTTRPTSTRPSSTRLATAPAPAPAPIHHTHTHVRNHTPSLPKQDSTAPPRNTTPKLSPTKPTPAKPSTAKRNSVLVVRPSPSAAVVKPIAAIPAHIKIETAAASAAAAAASAAAAAAIAAANTPPPLLRSSSGYRPRQTATVRARAEHAKNQQVLHEEEKRKAALLAAATGPRKLSRSGSQMRPKSTVPPPTSVAKDPIKVERRRTMPPLSTTATVEPIIRREKKPVRK</sequence>
<comment type="caution">
    <text evidence="2">The sequence shown here is derived from an EMBL/GenBank/DDBJ whole genome shotgun (WGS) entry which is preliminary data.</text>
</comment>
<feature type="compositionally biased region" description="Low complexity" evidence="1">
    <location>
        <begin position="83"/>
        <end position="102"/>
    </location>
</feature>
<feature type="compositionally biased region" description="Basic and acidic residues" evidence="1">
    <location>
        <begin position="232"/>
        <end position="245"/>
    </location>
</feature>
<feature type="compositionally biased region" description="Polar residues" evidence="1">
    <location>
        <begin position="119"/>
        <end position="133"/>
    </location>
</feature>
<feature type="compositionally biased region" description="Low complexity" evidence="1">
    <location>
        <begin position="61"/>
        <end position="75"/>
    </location>
</feature>
<keyword evidence="3" id="KW-1185">Reference proteome</keyword>
<feature type="region of interest" description="Disordered" evidence="1">
    <location>
        <begin position="232"/>
        <end position="312"/>
    </location>
</feature>
<evidence type="ECO:0000313" key="3">
    <source>
        <dbReference type="Proteomes" id="UP001448207"/>
    </source>
</evidence>
<gene>
    <name evidence="2" type="ORF">J3Q64DRAFT_1346419</name>
</gene>
<reference evidence="2 3" key="1">
    <citation type="submission" date="2024-04" db="EMBL/GenBank/DDBJ databases">
        <title>Symmetric and asymmetric DNA N6-adenine methylation regulates different biological responses in Mucorales.</title>
        <authorList>
            <consortium name="Lawrence Berkeley National Laboratory"/>
            <person name="Lax C."/>
            <person name="Mondo S.J."/>
            <person name="Osorio-Concepcion M."/>
            <person name="Muszewska A."/>
            <person name="Corrochano-Luque M."/>
            <person name="Gutierrez G."/>
            <person name="Riley R."/>
            <person name="Lipzen A."/>
            <person name="Guo J."/>
            <person name="Hundley H."/>
            <person name="Amirebrahimi M."/>
            <person name="Ng V."/>
            <person name="Lorenzo-Gutierrez D."/>
            <person name="Binder U."/>
            <person name="Yang J."/>
            <person name="Song Y."/>
            <person name="Canovas D."/>
            <person name="Navarro E."/>
            <person name="Freitag M."/>
            <person name="Gabaldon T."/>
            <person name="Grigoriev I.V."/>
            <person name="Corrochano L.M."/>
            <person name="Nicolas F.E."/>
            <person name="Garre V."/>
        </authorList>
    </citation>
    <scope>NUCLEOTIDE SEQUENCE [LARGE SCALE GENOMIC DNA]</scope>
    <source>
        <strain evidence="2 3">L51</strain>
    </source>
</reference>
<dbReference type="Proteomes" id="UP001448207">
    <property type="component" value="Unassembled WGS sequence"/>
</dbReference>